<dbReference type="OrthoDB" id="8547152at2"/>
<evidence type="ECO:0000313" key="1">
    <source>
        <dbReference type="EMBL" id="OAN45080.1"/>
    </source>
</evidence>
<dbReference type="RefSeq" id="WP_066788534.1">
    <property type="nucleotide sequence ID" value="NZ_LWQS01000060.1"/>
</dbReference>
<proteinExistence type="predicted"/>
<gene>
    <name evidence="1" type="ORF">A6A03_02685</name>
</gene>
<evidence type="ECO:0000313" key="2">
    <source>
        <dbReference type="Proteomes" id="UP000078287"/>
    </source>
</evidence>
<organism evidence="1 2">
    <name type="scientific">Chloroflexus islandicus</name>
    <dbReference type="NCBI Taxonomy" id="1707952"/>
    <lineage>
        <taxon>Bacteria</taxon>
        <taxon>Bacillati</taxon>
        <taxon>Chloroflexota</taxon>
        <taxon>Chloroflexia</taxon>
        <taxon>Chloroflexales</taxon>
        <taxon>Chloroflexineae</taxon>
        <taxon>Chloroflexaceae</taxon>
        <taxon>Chloroflexus</taxon>
    </lineage>
</organism>
<dbReference type="AlphaFoldDB" id="A0A178M8I7"/>
<name>A0A178M8I7_9CHLR</name>
<dbReference type="EMBL" id="LWQS01000060">
    <property type="protein sequence ID" value="OAN45080.1"/>
    <property type="molecule type" value="Genomic_DNA"/>
</dbReference>
<comment type="caution">
    <text evidence="1">The sequence shown here is derived from an EMBL/GenBank/DDBJ whole genome shotgun (WGS) entry which is preliminary data.</text>
</comment>
<reference evidence="1 2" key="1">
    <citation type="submission" date="2016-04" db="EMBL/GenBank/DDBJ databases">
        <title>Chloroflexus islandicus sp. nov., a thermophilic filamentous anoxygenic phototrophic bacterium from geyser Strokkur (Iceland).</title>
        <authorList>
            <person name="Gaisin V.A."/>
            <person name="Kalashnikov A.M."/>
            <person name="Sukhacheva M.V."/>
            <person name="Grouzdev D.S."/>
            <person name="Ivanov T.M."/>
            <person name="Kuznetsov B."/>
            <person name="Gorlenko V.M."/>
        </authorList>
    </citation>
    <scope>NUCLEOTIDE SEQUENCE [LARGE SCALE GENOMIC DNA]</scope>
    <source>
        <strain evidence="2">isl-2</strain>
    </source>
</reference>
<accession>A0A178M8I7</accession>
<keyword evidence="2" id="KW-1185">Reference proteome</keyword>
<sequence length="141" mass="16926">MYIRWVVRRHKNAEIANTNFYDAYLVESYRDERGQPRQRTIAYLGNIRQIEGEFPTIERELFLLRADRILESLPELTETERQEVRDALRRKVPPLNRDEVIRGFTANLSWYRQWWEQHGNPLSDEEVLSIVRATRGKVEPI</sequence>
<dbReference type="Proteomes" id="UP000078287">
    <property type="component" value="Unassembled WGS sequence"/>
</dbReference>
<dbReference type="STRING" id="1707952.A6A03_02685"/>
<protein>
    <submittedName>
        <fullName evidence="1">Uncharacterized protein</fullName>
    </submittedName>
</protein>